<comment type="subcellular location">
    <subcellularLocation>
        <location evidence="1">Cell membrane</location>
        <topology evidence="1">Multi-pass membrane protein</topology>
    </subcellularLocation>
</comment>
<evidence type="ECO:0000313" key="15">
    <source>
        <dbReference type="Proteomes" id="UP000663845"/>
    </source>
</evidence>
<reference evidence="14" key="1">
    <citation type="submission" date="2021-02" db="EMBL/GenBank/DDBJ databases">
        <authorList>
            <person name="Nowell W R."/>
        </authorList>
    </citation>
    <scope>NUCLEOTIDE SEQUENCE</scope>
</reference>
<keyword evidence="4 12" id="KW-1133">Transmembrane helix</keyword>
<protein>
    <recommendedName>
        <fullName evidence="13">G-protein coupled receptors family 1 profile domain-containing protein</fullName>
    </recommendedName>
</protein>
<dbReference type="AlphaFoldDB" id="A0A813RZQ8"/>
<dbReference type="PANTHER" id="PTHR24248:SF125">
    <property type="entry name" value="DOPAMINE D2-LIKE RECEPTOR"/>
    <property type="match status" value="1"/>
</dbReference>
<dbReference type="InterPro" id="IPR017452">
    <property type="entry name" value="GPCR_Rhodpsn_7TM"/>
</dbReference>
<dbReference type="Proteomes" id="UP000663845">
    <property type="component" value="Unassembled WGS sequence"/>
</dbReference>
<dbReference type="SMART" id="SM01381">
    <property type="entry name" value="7TM_GPCR_Srsx"/>
    <property type="match status" value="1"/>
</dbReference>
<evidence type="ECO:0000256" key="1">
    <source>
        <dbReference type="ARBA" id="ARBA00004651"/>
    </source>
</evidence>
<gene>
    <name evidence="14" type="ORF">JYZ213_LOCUS4573</name>
</gene>
<dbReference type="GO" id="GO:0051967">
    <property type="term" value="P:negative regulation of synaptic transmission, glutamatergic"/>
    <property type="evidence" value="ECO:0007669"/>
    <property type="project" value="TreeGrafter"/>
</dbReference>
<evidence type="ECO:0000256" key="5">
    <source>
        <dbReference type="ARBA" id="ARBA00023040"/>
    </source>
</evidence>
<dbReference type="InterPro" id="IPR000276">
    <property type="entry name" value="GPCR_Rhodpsn"/>
</dbReference>
<feature type="compositionally biased region" description="Polar residues" evidence="11">
    <location>
        <begin position="865"/>
        <end position="881"/>
    </location>
</feature>
<dbReference type="GO" id="GO:0004930">
    <property type="term" value="F:G protein-coupled receptor activity"/>
    <property type="evidence" value="ECO:0007669"/>
    <property type="project" value="UniProtKB-KW"/>
</dbReference>
<evidence type="ECO:0000256" key="3">
    <source>
        <dbReference type="ARBA" id="ARBA00022692"/>
    </source>
</evidence>
<feature type="transmembrane region" description="Helical" evidence="12">
    <location>
        <begin position="311"/>
        <end position="329"/>
    </location>
</feature>
<dbReference type="GO" id="GO:0014059">
    <property type="term" value="P:regulation of dopamine secretion"/>
    <property type="evidence" value="ECO:0007669"/>
    <property type="project" value="TreeGrafter"/>
</dbReference>
<keyword evidence="5 10" id="KW-0297">G-protein coupled receptor</keyword>
<feature type="transmembrane region" description="Helical" evidence="12">
    <location>
        <begin position="434"/>
        <end position="454"/>
    </location>
</feature>
<name>A0A813RZQ8_9BILA</name>
<keyword evidence="6 12" id="KW-0472">Membrane</keyword>
<dbReference type="PROSITE" id="PS50262">
    <property type="entry name" value="G_PROTEIN_RECEP_F1_2"/>
    <property type="match status" value="2"/>
</dbReference>
<dbReference type="GO" id="GO:0043266">
    <property type="term" value="P:regulation of potassium ion transport"/>
    <property type="evidence" value="ECO:0007669"/>
    <property type="project" value="TreeGrafter"/>
</dbReference>
<sequence length="1149" mass="130970">MSTVYEITENSKSISSSCDVSAIIGNNTKRRSIVSNEVQLIEQTELSQNSNLTTTDINDIVPLEEEEVSFVSDLDDAVNLHDTFYVQIASSSSQHSSLSYSNESILLTIPWKFCTYIIHCILQYYIFYFPYRLKPLSIEYISNINEKLLKFHQSTSTSSIHAKSIKNHQSVSTQTNSFTSVDIPNDHSTNIYENCIYNSSKRRKFLFNRQILSSSSLITNFFRHSPTIQLRASDSSIKSTLSYDPRSSVASSSNQQRQHYSSSICYQTESEMKPMLTAERRSLIFITAAGNLLVCLAIARERKLQNTTNYFLMSLAIADCLVAILVMPIGMISEVLGYFPLPHYACIAFTTIDVLCCTSSIWHMSTMSMDRYFTIRFPFRYGRNKTRRIMLLKIIAVWAISAAVSSPIFVLGIVDKTNVLSDGICAPTNPSFKIYGSIFAFYIPFIIMITTYALTMRSLRNVLVNKKKYDRERRRKQTFRPLAQIINQYAEIAQGIRRTSSTKKQTVPTITTTITNTNNHMNSILNKTPYTIITTISPTDSRAQFFSVNNTNGNLQQDNNLINLTNGINLNNELLHHHSQHLTINYIKPSGSKKRRHQQQQALTINAAINRTKNNGDMSTVYEITENSKSISSSCDVSAIIGNNTKRRSIVSNEVQLIEQTELSQNSNLTTTDINDIVPLEEEEVSFVSDLDDAVNLHDTFYVQIASSSSQHSSLSYSNESILLTIPWKFCTYIIHCILQYYIFYFPYRLKPLSIEYISNINEKLLKFHQSTSTSSIHAKSIKNHQSVSTQTNSFTSVDIPNDHSTNIYENCIYNSSKRRKFLFNRQILSSSSLITNFFRHSPTIQLRASDSSIKSTLSYDPRSSVASSSNQQRQHYSSSICYQTESEMKPMLTAERRSRTSSSSSCLLHTSYRQQNHTSTHFHKPLRRHHYQSQSAYAIANPPKLLQQLSSATNTNSSDSSSIMHRYHSKLLSTVSHNNHHYHHRVRVEDFVAANERKALRVLMIIFCVFITLWTPFFICTFISAVCEQCRERLSSNVWFSITWLGYSSSMANPFIYTIFSDVFRRAFINIIFCRSNDLLLSRQLSTKSSYPRGSAHLYRNERLSNRRNLNHDVSGTSTPIPLHYPAPPVAASDATIYMNRCTSDACR</sequence>
<accession>A0A813RZQ8</accession>
<keyword evidence="3 10" id="KW-0812">Transmembrane</keyword>
<proteinExistence type="inferred from homology"/>
<dbReference type="GO" id="GO:0051481">
    <property type="term" value="P:negative regulation of cytosolic calcium ion concentration"/>
    <property type="evidence" value="ECO:0007669"/>
    <property type="project" value="TreeGrafter"/>
</dbReference>
<evidence type="ECO:0000313" key="14">
    <source>
        <dbReference type="EMBL" id="CAF0788126.1"/>
    </source>
</evidence>
<dbReference type="GO" id="GO:0045202">
    <property type="term" value="C:synapse"/>
    <property type="evidence" value="ECO:0007669"/>
    <property type="project" value="GOC"/>
</dbReference>
<dbReference type="PRINTS" id="PR00237">
    <property type="entry name" value="GPCRRHODOPSN"/>
</dbReference>
<evidence type="ECO:0000256" key="7">
    <source>
        <dbReference type="ARBA" id="ARBA00023157"/>
    </source>
</evidence>
<dbReference type="EMBL" id="CAJNOG010000026">
    <property type="protein sequence ID" value="CAF0788126.1"/>
    <property type="molecule type" value="Genomic_DNA"/>
</dbReference>
<keyword evidence="2" id="KW-1003">Cell membrane</keyword>
<feature type="region of interest" description="Disordered" evidence="11">
    <location>
        <begin position="858"/>
        <end position="881"/>
    </location>
</feature>
<keyword evidence="7" id="KW-1015">Disulfide bond</keyword>
<dbReference type="GO" id="GO:0060158">
    <property type="term" value="P:phospholipase C-activating dopamine receptor signaling pathway"/>
    <property type="evidence" value="ECO:0007669"/>
    <property type="project" value="TreeGrafter"/>
</dbReference>
<evidence type="ECO:0000256" key="2">
    <source>
        <dbReference type="ARBA" id="ARBA00022475"/>
    </source>
</evidence>
<dbReference type="GO" id="GO:0007195">
    <property type="term" value="P:adenylate cyclase-inhibiting dopamine receptor signaling pathway"/>
    <property type="evidence" value="ECO:0007669"/>
    <property type="project" value="TreeGrafter"/>
</dbReference>
<evidence type="ECO:0000256" key="6">
    <source>
        <dbReference type="ARBA" id="ARBA00023136"/>
    </source>
</evidence>
<dbReference type="Pfam" id="PF00001">
    <property type="entry name" value="7tm_1"/>
    <property type="match status" value="2"/>
</dbReference>
<evidence type="ECO:0000256" key="12">
    <source>
        <dbReference type="SAM" id="Phobius"/>
    </source>
</evidence>
<evidence type="ECO:0000256" key="11">
    <source>
        <dbReference type="SAM" id="MobiDB-lite"/>
    </source>
</evidence>
<comment type="caution">
    <text evidence="14">The sequence shown here is derived from an EMBL/GenBank/DDBJ whole genome shotgun (WGS) entry which is preliminary data.</text>
</comment>
<evidence type="ECO:0000256" key="4">
    <source>
        <dbReference type="ARBA" id="ARBA00022989"/>
    </source>
</evidence>
<feature type="transmembrane region" description="Helical" evidence="12">
    <location>
        <begin position="1039"/>
        <end position="1061"/>
    </location>
</feature>
<keyword evidence="8 10" id="KW-0675">Receptor</keyword>
<dbReference type="FunFam" id="1.20.1070.10:FF:000523">
    <property type="entry name" value="5-hydroxytryptamine receptor 2B"/>
    <property type="match status" value="1"/>
</dbReference>
<feature type="domain" description="G-protein coupled receptors family 1 profile" evidence="13">
    <location>
        <begin position="996"/>
        <end position="1058"/>
    </location>
</feature>
<evidence type="ECO:0000256" key="9">
    <source>
        <dbReference type="ARBA" id="ARBA00023224"/>
    </source>
</evidence>
<dbReference type="PANTHER" id="PTHR24248">
    <property type="entry name" value="ADRENERGIC RECEPTOR-RELATED G-PROTEIN COUPLED RECEPTOR"/>
    <property type="match status" value="1"/>
</dbReference>
<evidence type="ECO:0000259" key="13">
    <source>
        <dbReference type="PROSITE" id="PS50262"/>
    </source>
</evidence>
<comment type="similarity">
    <text evidence="10">Belongs to the G-protein coupled receptor 1 family.</text>
</comment>
<evidence type="ECO:0000256" key="8">
    <source>
        <dbReference type="ARBA" id="ARBA00023170"/>
    </source>
</evidence>
<dbReference type="GO" id="GO:0005886">
    <property type="term" value="C:plasma membrane"/>
    <property type="evidence" value="ECO:0007669"/>
    <property type="project" value="UniProtKB-SubCell"/>
</dbReference>
<dbReference type="GO" id="GO:0001591">
    <property type="term" value="F:dopamine neurotransmitter receptor activity, coupled via Gi/Go"/>
    <property type="evidence" value="ECO:0007669"/>
    <property type="project" value="TreeGrafter"/>
</dbReference>
<dbReference type="SUPFAM" id="SSF81321">
    <property type="entry name" value="Family A G protein-coupled receptor-like"/>
    <property type="match status" value="2"/>
</dbReference>
<feature type="transmembrane region" description="Helical" evidence="12">
    <location>
        <begin position="390"/>
        <end position="414"/>
    </location>
</feature>
<feature type="transmembrane region" description="Helical" evidence="12">
    <location>
        <begin position="341"/>
        <end position="362"/>
    </location>
</feature>
<feature type="domain" description="G-protein coupled receptors family 1 profile" evidence="13">
    <location>
        <begin position="290"/>
        <end position="486"/>
    </location>
</feature>
<dbReference type="Gene3D" id="1.20.1070.10">
    <property type="entry name" value="Rhodopsin 7-helix transmembrane proteins"/>
    <property type="match status" value="2"/>
</dbReference>
<dbReference type="PROSITE" id="PS00237">
    <property type="entry name" value="G_PROTEIN_RECEP_F1_1"/>
    <property type="match status" value="1"/>
</dbReference>
<evidence type="ECO:0000256" key="10">
    <source>
        <dbReference type="RuleBase" id="RU000688"/>
    </source>
</evidence>
<feature type="transmembrane region" description="Helical" evidence="12">
    <location>
        <begin position="1003"/>
        <end position="1027"/>
    </location>
</feature>
<feature type="transmembrane region" description="Helical" evidence="12">
    <location>
        <begin position="282"/>
        <end position="299"/>
    </location>
</feature>
<keyword evidence="9 10" id="KW-0807">Transducer</keyword>
<organism evidence="14 15">
    <name type="scientific">Adineta steineri</name>
    <dbReference type="NCBI Taxonomy" id="433720"/>
    <lineage>
        <taxon>Eukaryota</taxon>
        <taxon>Metazoa</taxon>
        <taxon>Spiralia</taxon>
        <taxon>Gnathifera</taxon>
        <taxon>Rotifera</taxon>
        <taxon>Eurotatoria</taxon>
        <taxon>Bdelloidea</taxon>
        <taxon>Adinetida</taxon>
        <taxon>Adinetidae</taxon>
        <taxon>Adineta</taxon>
    </lineage>
</organism>